<evidence type="ECO:0000313" key="2">
    <source>
        <dbReference type="Proteomes" id="UP000286715"/>
    </source>
</evidence>
<dbReference type="Proteomes" id="UP000286715">
    <property type="component" value="Unassembled WGS sequence"/>
</dbReference>
<gene>
    <name evidence="1" type="ORF">JCM31826_03650</name>
</gene>
<keyword evidence="2" id="KW-1185">Reference proteome</keyword>
<dbReference type="AlphaFoldDB" id="A0A401XIR5"/>
<evidence type="ECO:0008006" key="3">
    <source>
        <dbReference type="Google" id="ProtNLM"/>
    </source>
</evidence>
<dbReference type="EMBL" id="BHZE01000002">
    <property type="protein sequence ID" value="GCD76883.1"/>
    <property type="molecule type" value="Genomic_DNA"/>
</dbReference>
<accession>A0A401XIR5</accession>
<proteinExistence type="predicted"/>
<dbReference type="RefSeq" id="WP_124396949.1">
    <property type="nucleotide sequence ID" value="NZ_BHZE01000002.1"/>
</dbReference>
<protein>
    <recommendedName>
        <fullName evidence="3">Outer membrane protein beta-barrel domain-containing protein</fullName>
    </recommendedName>
</protein>
<evidence type="ECO:0000313" key="1">
    <source>
        <dbReference type="EMBL" id="GCD76883.1"/>
    </source>
</evidence>
<dbReference type="InterPro" id="IPR011250">
    <property type="entry name" value="OMP/PagP_B-barrel"/>
</dbReference>
<reference evidence="1 2" key="1">
    <citation type="submission" date="2018-11" db="EMBL/GenBank/DDBJ databases">
        <title>Schleiferia aggregans sp. nov., a moderately thermophilic heterotrophic bacterium isolated from microbial mats at a terrestrial hot spring.</title>
        <authorList>
            <person name="Iino T."/>
            <person name="Ohkuma M."/>
            <person name="Haruta S."/>
        </authorList>
    </citation>
    <scope>NUCLEOTIDE SEQUENCE [LARGE SCALE GENOMIC DNA]</scope>
    <source>
        <strain evidence="1 2">LA</strain>
    </source>
</reference>
<sequence>MILKILRNLLVVFSISIYPLAAQPNLKYWTSGVYISSQIHSGFASSGNYAFSPSIGFGGSLKNSFFNRIHLGIDAGYIHLKNAYRRAENNTWQVSISNIEILPNAELHLRSFGKYMRKNKTSPYIKIAPSFNVFQTRLNNVRNFTNDFEFYPYSYLSIGWYIGIGYKVRFKNDYVLQLELFSNSMMTNKASGFSVLDSYIQDRYLGFRAAYSFIKF</sequence>
<comment type="caution">
    <text evidence="1">The sequence shown here is derived from an EMBL/GenBank/DDBJ whole genome shotgun (WGS) entry which is preliminary data.</text>
</comment>
<organism evidence="1 2">
    <name type="scientific">Thermaurantimonas aggregans</name>
    <dbReference type="NCBI Taxonomy" id="2173829"/>
    <lineage>
        <taxon>Bacteria</taxon>
        <taxon>Pseudomonadati</taxon>
        <taxon>Bacteroidota</taxon>
        <taxon>Flavobacteriia</taxon>
        <taxon>Flavobacteriales</taxon>
        <taxon>Schleiferiaceae</taxon>
        <taxon>Thermaurantimonas</taxon>
    </lineage>
</organism>
<name>A0A401XIR5_9FLAO</name>
<dbReference type="OrthoDB" id="9927518at2"/>
<dbReference type="SUPFAM" id="SSF56925">
    <property type="entry name" value="OMPA-like"/>
    <property type="match status" value="1"/>
</dbReference>